<feature type="compositionally biased region" description="Low complexity" evidence="1">
    <location>
        <begin position="400"/>
        <end position="415"/>
    </location>
</feature>
<keyword evidence="4" id="KW-1185">Reference proteome</keyword>
<protein>
    <recommendedName>
        <fullName evidence="5">Endosomal spry domain-containing protein</fullName>
    </recommendedName>
</protein>
<feature type="compositionally biased region" description="Gly residues" evidence="1">
    <location>
        <begin position="451"/>
        <end position="462"/>
    </location>
</feature>
<dbReference type="Proteomes" id="UP001456524">
    <property type="component" value="Unassembled WGS sequence"/>
</dbReference>
<dbReference type="EMBL" id="JBBWUH010000010">
    <property type="protein sequence ID" value="KAK8155933.1"/>
    <property type="molecule type" value="Genomic_DNA"/>
</dbReference>
<proteinExistence type="predicted"/>
<comment type="caution">
    <text evidence="3">The sequence shown here is derived from an EMBL/GenBank/DDBJ whole genome shotgun (WGS) entry which is preliminary data.</text>
</comment>
<gene>
    <name evidence="3" type="ORF">IWX90DRAFT_443221</name>
</gene>
<feature type="compositionally biased region" description="Basic and acidic residues" evidence="1">
    <location>
        <begin position="464"/>
        <end position="487"/>
    </location>
</feature>
<feature type="region of interest" description="Disordered" evidence="1">
    <location>
        <begin position="330"/>
        <end position="487"/>
    </location>
</feature>
<evidence type="ECO:0008006" key="5">
    <source>
        <dbReference type="Google" id="ProtNLM"/>
    </source>
</evidence>
<feature type="compositionally biased region" description="Basic and acidic residues" evidence="1">
    <location>
        <begin position="221"/>
        <end position="268"/>
    </location>
</feature>
<reference evidence="3 4" key="1">
    <citation type="journal article" date="2022" name="G3 (Bethesda)">
        <title>Enemy or ally: a genomic approach to elucidate the lifestyle of Phyllosticta citrichinaensis.</title>
        <authorList>
            <person name="Buijs V.A."/>
            <person name="Groenewald J.Z."/>
            <person name="Haridas S."/>
            <person name="LaButti K.M."/>
            <person name="Lipzen A."/>
            <person name="Martin F.M."/>
            <person name="Barry K."/>
            <person name="Grigoriev I.V."/>
            <person name="Crous P.W."/>
            <person name="Seidl M.F."/>
        </authorList>
    </citation>
    <scope>NUCLEOTIDE SEQUENCE [LARGE SCALE GENOMIC DNA]</scope>
    <source>
        <strain evidence="3 4">CBS 129764</strain>
    </source>
</reference>
<evidence type="ECO:0000256" key="1">
    <source>
        <dbReference type="SAM" id="MobiDB-lite"/>
    </source>
</evidence>
<feature type="transmembrane region" description="Helical" evidence="2">
    <location>
        <begin position="62"/>
        <end position="84"/>
    </location>
</feature>
<sequence>MAPVGEILKSLLRRDNVEKIASTPVAKAANNAAHELVTRSTSSSPNFGSGAKPASSFNNSGFFALFALIGAGLALGTLWFFFWAPNGGFKWRQGDWDDYKSTVLRRKGPDGRTLSNATKSTKLGGGSIVHGGSYGRAATEGGDNESYVDEKAPSIFGQLRGGRGKRSNASKARDPELANYRHEKPARVGGLNRASDGTFFDYSATAPSSQESELSQQPLVKDPKKASKEAKKEAAARQKQLEREQKEAAKKQKELAAQDKKREKEKAKAMKKSSNKKESQRSYSPAKSGPDTPERNRRYADEMRSEVSYSTYSGETVTEDAYTDVYTQANTASNSGSHDSYYSSYRPNAVPNIARPPPAARPEQSTGSPSRQQRRQSRQRSSSAARHSSRRQSSHMPGQNAASSSSNANNSNSNSDDTGTKIYSHHIPGLSVGGGPGSIRPEESASNVGVGPRGRAGGGGGPRRGRDVMEGYRRTARSRRDSLSDSE</sequence>
<evidence type="ECO:0000256" key="2">
    <source>
        <dbReference type="SAM" id="Phobius"/>
    </source>
</evidence>
<organism evidence="3 4">
    <name type="scientific">Phyllosticta citrichinensis</name>
    <dbReference type="NCBI Taxonomy" id="1130410"/>
    <lineage>
        <taxon>Eukaryota</taxon>
        <taxon>Fungi</taxon>
        <taxon>Dikarya</taxon>
        <taxon>Ascomycota</taxon>
        <taxon>Pezizomycotina</taxon>
        <taxon>Dothideomycetes</taxon>
        <taxon>Dothideomycetes incertae sedis</taxon>
        <taxon>Botryosphaeriales</taxon>
        <taxon>Phyllostictaceae</taxon>
        <taxon>Phyllosticta</taxon>
    </lineage>
</organism>
<feature type="region of interest" description="Disordered" evidence="1">
    <location>
        <begin position="109"/>
        <end position="177"/>
    </location>
</feature>
<feature type="compositionally biased region" description="Low complexity" evidence="1">
    <location>
        <begin position="207"/>
        <end position="219"/>
    </location>
</feature>
<feature type="compositionally biased region" description="Gly residues" evidence="1">
    <location>
        <begin position="123"/>
        <end position="134"/>
    </location>
</feature>
<feature type="compositionally biased region" description="Low complexity" evidence="1">
    <location>
        <begin position="333"/>
        <end position="353"/>
    </location>
</feature>
<feature type="compositionally biased region" description="Polar residues" evidence="1">
    <location>
        <begin position="307"/>
        <end position="316"/>
    </location>
</feature>
<keyword evidence="2" id="KW-0812">Transmembrane</keyword>
<evidence type="ECO:0000313" key="3">
    <source>
        <dbReference type="EMBL" id="KAK8155933.1"/>
    </source>
</evidence>
<accession>A0ABR1XIH5</accession>
<evidence type="ECO:0000313" key="4">
    <source>
        <dbReference type="Proteomes" id="UP001456524"/>
    </source>
</evidence>
<name>A0ABR1XIH5_9PEZI</name>
<keyword evidence="2" id="KW-0472">Membrane</keyword>
<feature type="region of interest" description="Disordered" evidence="1">
    <location>
        <begin position="201"/>
        <end position="318"/>
    </location>
</feature>
<keyword evidence="2" id="KW-1133">Transmembrane helix</keyword>
<feature type="compositionally biased region" description="Basic and acidic residues" evidence="1">
    <location>
        <begin position="292"/>
        <end position="305"/>
    </location>
</feature>